<keyword evidence="2" id="KW-0472">Membrane</keyword>
<feature type="transmembrane region" description="Helical" evidence="2">
    <location>
        <begin position="173"/>
        <end position="191"/>
    </location>
</feature>
<feature type="region of interest" description="Disordered" evidence="1">
    <location>
        <begin position="227"/>
        <end position="306"/>
    </location>
</feature>
<sequence length="306" mass="33751">MSEPNSTSSLLGNVLRSTVQTLTHLVSESTPLTTEVGEVENLTLSGSSLASSLFPGSQVTPTQSSLANSTGAGGDRLVLVGALRRIKSFLRGLFSVQSSTLYNSGGVTTTESTVISSTATDGLVERAVSTISDMLKGSNESSYSNLLSGNSTLVSSNVTNSTCGSLEGNVHRFETVLVVFIIMFCILGIIWSMEREHLRELFCGEDKTKEPRAMLLDSLNKIEECIYENPDEDDKQNKEEKQEEDNSGSLYENLNMDEDSDYDNVSYGRRRRKYHDENGNEEENISFVRNKKNDNEDEEEVTYINE</sequence>
<dbReference type="AlphaFoldDB" id="A0A024W025"/>
<evidence type="ECO:0000256" key="2">
    <source>
        <dbReference type="SAM" id="Phobius"/>
    </source>
</evidence>
<dbReference type="Proteomes" id="UP000030708">
    <property type="component" value="Unassembled WGS sequence"/>
</dbReference>
<keyword evidence="2" id="KW-1133">Transmembrane helix</keyword>
<organism evidence="3 4">
    <name type="scientific">Plasmodium falciparum Tanzania</name>
    <name type="common">2000708</name>
    <dbReference type="NCBI Taxonomy" id="1036725"/>
    <lineage>
        <taxon>Eukaryota</taxon>
        <taxon>Sar</taxon>
        <taxon>Alveolata</taxon>
        <taxon>Apicomplexa</taxon>
        <taxon>Aconoidasida</taxon>
        <taxon>Haemosporida</taxon>
        <taxon>Plasmodiidae</taxon>
        <taxon>Plasmodium</taxon>
        <taxon>Plasmodium (Laverania)</taxon>
    </lineage>
</organism>
<reference evidence="3 4" key="1">
    <citation type="submission" date="2013-02" db="EMBL/GenBank/DDBJ databases">
        <title>The Genome Annotation of Plasmodium falciparum Tanzania (2000708).</title>
        <authorList>
            <consortium name="The Broad Institute Genome Sequencing Platform"/>
            <consortium name="The Broad Institute Genome Sequencing Center for Infectious Disease"/>
            <person name="Neafsey D."/>
            <person name="Hoffman S."/>
            <person name="Volkman S."/>
            <person name="Rosenthal P."/>
            <person name="Walker B."/>
            <person name="Young S.K."/>
            <person name="Zeng Q."/>
            <person name="Gargeya S."/>
            <person name="Fitzgerald M."/>
            <person name="Haas B."/>
            <person name="Abouelleil A."/>
            <person name="Allen A.W."/>
            <person name="Alvarado L."/>
            <person name="Arachchi H.M."/>
            <person name="Berlin A.M."/>
            <person name="Chapman S.B."/>
            <person name="Gainer-Dewar J."/>
            <person name="Goldberg J."/>
            <person name="Griggs A."/>
            <person name="Gujja S."/>
            <person name="Hansen M."/>
            <person name="Howarth C."/>
            <person name="Imamovic A."/>
            <person name="Ireland A."/>
            <person name="Larimer J."/>
            <person name="McCowan C."/>
            <person name="Murphy C."/>
            <person name="Pearson M."/>
            <person name="Poon T.W."/>
            <person name="Priest M."/>
            <person name="Roberts A."/>
            <person name="Saif S."/>
            <person name="Shea T."/>
            <person name="Sisk P."/>
            <person name="Sykes S."/>
            <person name="Wortman J."/>
            <person name="Nusbaum C."/>
            <person name="Birren B."/>
        </authorList>
    </citation>
    <scope>NUCLEOTIDE SEQUENCE [LARGE SCALE GENOMIC DNA]</scope>
    <source>
        <strain evidence="4">Tanzania (2000708)</strain>
    </source>
</reference>
<feature type="compositionally biased region" description="Acidic residues" evidence="1">
    <location>
        <begin position="295"/>
        <end position="306"/>
    </location>
</feature>
<keyword evidence="2" id="KW-0812">Transmembrane</keyword>
<name>A0A024W025_PLAFA</name>
<evidence type="ECO:0000256" key="1">
    <source>
        <dbReference type="SAM" id="MobiDB-lite"/>
    </source>
</evidence>
<evidence type="ECO:0000313" key="4">
    <source>
        <dbReference type="Proteomes" id="UP000030708"/>
    </source>
</evidence>
<evidence type="ECO:0000313" key="3">
    <source>
        <dbReference type="EMBL" id="ETW33496.1"/>
    </source>
</evidence>
<dbReference type="EMBL" id="KI926571">
    <property type="protein sequence ID" value="ETW33496.1"/>
    <property type="molecule type" value="Genomic_DNA"/>
</dbReference>
<dbReference type="OrthoDB" id="378097at2759"/>
<gene>
    <name evidence="3" type="ORF">PFTANZ_05744</name>
</gene>
<protein>
    <submittedName>
        <fullName evidence="3">Uncharacterized protein</fullName>
    </submittedName>
</protein>
<proteinExistence type="predicted"/>
<reference evidence="3 4" key="2">
    <citation type="submission" date="2013-02" db="EMBL/GenBank/DDBJ databases">
        <title>The Genome Sequence of Plasmodium falciparum Tanzania (2000708).</title>
        <authorList>
            <consortium name="The Broad Institute Genome Sequencing Platform"/>
            <consortium name="The Broad Institute Genome Sequencing Center for Infectious Disease"/>
            <person name="Neafsey D."/>
            <person name="Cheeseman I."/>
            <person name="Volkman S."/>
            <person name="Adams J."/>
            <person name="Walker B."/>
            <person name="Young S.K."/>
            <person name="Zeng Q."/>
            <person name="Gargeya S."/>
            <person name="Fitzgerald M."/>
            <person name="Haas B."/>
            <person name="Abouelleil A."/>
            <person name="Alvarado L."/>
            <person name="Arachchi H.M."/>
            <person name="Berlin A.M."/>
            <person name="Chapman S.B."/>
            <person name="Dewar J."/>
            <person name="Goldberg J."/>
            <person name="Griggs A."/>
            <person name="Gujja S."/>
            <person name="Hansen M."/>
            <person name="Howarth C."/>
            <person name="Imamovic A."/>
            <person name="Larimer J."/>
            <person name="McCowan C."/>
            <person name="Murphy C."/>
            <person name="Neiman D."/>
            <person name="Pearson M."/>
            <person name="Priest M."/>
            <person name="Roberts A."/>
            <person name="Saif S."/>
            <person name="Shea T."/>
            <person name="Sisk P."/>
            <person name="Sykes S."/>
            <person name="Wortman J."/>
            <person name="Nusbaum C."/>
            <person name="Birren B."/>
        </authorList>
    </citation>
    <scope>NUCLEOTIDE SEQUENCE [LARGE SCALE GENOMIC DNA]</scope>
    <source>
        <strain evidence="4">Tanzania (2000708)</strain>
    </source>
</reference>
<accession>A0A024W025</accession>